<keyword evidence="4" id="KW-1185">Reference proteome</keyword>
<accession>A0ABU1MX91</accession>
<feature type="domain" description="NAD-dependent epimerase/dehydratase" evidence="2">
    <location>
        <begin position="99"/>
        <end position="216"/>
    </location>
</feature>
<dbReference type="Proteomes" id="UP001262754">
    <property type="component" value="Unassembled WGS sequence"/>
</dbReference>
<dbReference type="EMBL" id="JAVDRL010000003">
    <property type="protein sequence ID" value="MDR6530341.1"/>
    <property type="molecule type" value="Genomic_DNA"/>
</dbReference>
<reference evidence="3 4" key="1">
    <citation type="submission" date="2023-07" db="EMBL/GenBank/DDBJ databases">
        <title>Sorghum-associated microbial communities from plants grown in Nebraska, USA.</title>
        <authorList>
            <person name="Schachtman D."/>
        </authorList>
    </citation>
    <scope>NUCLEOTIDE SEQUENCE [LARGE SCALE GENOMIC DNA]</scope>
    <source>
        <strain evidence="3 4">DS2154</strain>
    </source>
</reference>
<proteinExistence type="predicted"/>
<dbReference type="Pfam" id="PF01370">
    <property type="entry name" value="Epimerase"/>
    <property type="match status" value="1"/>
</dbReference>
<dbReference type="InterPro" id="IPR051207">
    <property type="entry name" value="ComplexI_NDUFA9_subunit"/>
</dbReference>
<protein>
    <submittedName>
        <fullName evidence="3">Nucleoside-diphosphate-sugar epimerase</fullName>
    </submittedName>
</protein>
<feature type="region of interest" description="Disordered" evidence="1">
    <location>
        <begin position="1"/>
        <end position="20"/>
    </location>
</feature>
<evidence type="ECO:0000313" key="4">
    <source>
        <dbReference type="Proteomes" id="UP001262754"/>
    </source>
</evidence>
<name>A0ABU1MX91_9CAUL</name>
<dbReference type="SUPFAM" id="SSF51735">
    <property type="entry name" value="NAD(P)-binding Rossmann-fold domains"/>
    <property type="match status" value="1"/>
</dbReference>
<dbReference type="PANTHER" id="PTHR12126:SF11">
    <property type="entry name" value="NADH DEHYDROGENASE [UBIQUINONE] 1 ALPHA SUBCOMPLEX SUBUNIT 9, MITOCHONDRIAL"/>
    <property type="match status" value="1"/>
</dbReference>
<evidence type="ECO:0000259" key="2">
    <source>
        <dbReference type="Pfam" id="PF01370"/>
    </source>
</evidence>
<sequence length="301" mass="32333">MDAENTPPSSAPSPSAQAPTGLASPVLVLGATSLIGGFMLARLNAQGITPISLSRRPPSDDVCWVDGDLADPNLADELPPVATVFSLSPIWLLPGALPALKARGMTRLVAFSSTSRFTKLESTEPSERAVARSLAESEAQVEAFCAEHGVAWTILRPTLIYVEGRDANVSRLAGLIRRFKVLPLSGRGEGLRQPVHADDLAGGAIAAAEAPAARDKAYDLVGGETLTYRVMAERIYAGLGRRQMILALPPWLFRLLLTLAKPFYPGATATMADRMAQDLTFDDAPARRDFGWAPRDFRPRF</sequence>
<dbReference type="Gene3D" id="3.40.50.720">
    <property type="entry name" value="NAD(P)-binding Rossmann-like Domain"/>
    <property type="match status" value="1"/>
</dbReference>
<dbReference type="PANTHER" id="PTHR12126">
    <property type="entry name" value="NADH-UBIQUINONE OXIDOREDUCTASE 39 KDA SUBUNIT-RELATED"/>
    <property type="match status" value="1"/>
</dbReference>
<organism evidence="3 4">
    <name type="scientific">Caulobacter rhizosphaerae</name>
    <dbReference type="NCBI Taxonomy" id="2010972"/>
    <lineage>
        <taxon>Bacteria</taxon>
        <taxon>Pseudomonadati</taxon>
        <taxon>Pseudomonadota</taxon>
        <taxon>Alphaproteobacteria</taxon>
        <taxon>Caulobacterales</taxon>
        <taxon>Caulobacteraceae</taxon>
        <taxon>Caulobacter</taxon>
    </lineage>
</organism>
<evidence type="ECO:0000313" key="3">
    <source>
        <dbReference type="EMBL" id="MDR6530341.1"/>
    </source>
</evidence>
<gene>
    <name evidence="3" type="ORF">J2800_001077</name>
</gene>
<dbReference type="InterPro" id="IPR001509">
    <property type="entry name" value="Epimerase_deHydtase"/>
</dbReference>
<comment type="caution">
    <text evidence="3">The sequence shown here is derived from an EMBL/GenBank/DDBJ whole genome shotgun (WGS) entry which is preliminary data.</text>
</comment>
<evidence type="ECO:0000256" key="1">
    <source>
        <dbReference type="SAM" id="MobiDB-lite"/>
    </source>
</evidence>
<dbReference type="InterPro" id="IPR036291">
    <property type="entry name" value="NAD(P)-bd_dom_sf"/>
</dbReference>
<dbReference type="RefSeq" id="WP_310029869.1">
    <property type="nucleotide sequence ID" value="NZ_JAVDRL010000003.1"/>
</dbReference>